<comment type="caution">
    <text evidence="2">The sequence shown here is derived from an EMBL/GenBank/DDBJ whole genome shotgun (WGS) entry which is preliminary data.</text>
</comment>
<name>A0A926KM36_9BACL</name>
<dbReference type="AlphaFoldDB" id="A0A926KM36"/>
<protein>
    <submittedName>
        <fullName evidence="2">Uncharacterized protein</fullName>
    </submittedName>
</protein>
<dbReference type="EMBL" id="JACVVD010000003">
    <property type="protein sequence ID" value="MBD0380329.1"/>
    <property type="molecule type" value="Genomic_DNA"/>
</dbReference>
<keyword evidence="1" id="KW-0175">Coiled coil</keyword>
<keyword evidence="3" id="KW-1185">Reference proteome</keyword>
<gene>
    <name evidence="2" type="ORF">ICC18_09405</name>
</gene>
<reference evidence="2" key="1">
    <citation type="submission" date="2020-09" db="EMBL/GenBank/DDBJ databases">
        <title>Draft Genome Sequence of Paenibacillus sp. WST5.</title>
        <authorList>
            <person name="Bao Z."/>
        </authorList>
    </citation>
    <scope>NUCLEOTIDE SEQUENCE</scope>
    <source>
        <strain evidence="2">WST5</strain>
    </source>
</reference>
<evidence type="ECO:0000313" key="3">
    <source>
        <dbReference type="Proteomes" id="UP000650466"/>
    </source>
</evidence>
<sequence length="203" mass="22976">MKPLMYVMLLGLVIIVYARFIPKKESAVSAKTNVVQEIEETIEHFAAEMDEQNQALLDLFSRTKQDYEVELAKLAGRLESLEKQKQELSQELTKVHVNQQMNLRSFSSSNSMSDVRAENPPLMPEPYRSSQAEALLRQEESAPVEPVAETVYTGLSMKTRYSELFNLHDQGKGVEAIAKKLGMNKGEVSLILQLSRQEDKSRA</sequence>
<proteinExistence type="predicted"/>
<evidence type="ECO:0000313" key="2">
    <source>
        <dbReference type="EMBL" id="MBD0380329.1"/>
    </source>
</evidence>
<accession>A0A926KM36</accession>
<dbReference type="Proteomes" id="UP000650466">
    <property type="component" value="Unassembled WGS sequence"/>
</dbReference>
<feature type="coiled-coil region" evidence="1">
    <location>
        <begin position="35"/>
        <end position="98"/>
    </location>
</feature>
<evidence type="ECO:0000256" key="1">
    <source>
        <dbReference type="SAM" id="Coils"/>
    </source>
</evidence>
<organism evidence="2 3">
    <name type="scientific">Paenibacillus sedimenti</name>
    <dbReference type="NCBI Taxonomy" id="2770274"/>
    <lineage>
        <taxon>Bacteria</taxon>
        <taxon>Bacillati</taxon>
        <taxon>Bacillota</taxon>
        <taxon>Bacilli</taxon>
        <taxon>Bacillales</taxon>
        <taxon>Paenibacillaceae</taxon>
        <taxon>Paenibacillus</taxon>
    </lineage>
</organism>
<dbReference type="RefSeq" id="WP_188174139.1">
    <property type="nucleotide sequence ID" value="NZ_JACVVD010000003.1"/>
</dbReference>